<keyword evidence="2" id="KW-1185">Reference proteome</keyword>
<sequence length="87" mass="10090">MLKRRTSKSNAGWDASRACMMMFMAITPPVFAGQPLAKAKNSSSCQWLKAKLAIVVVLSLRCEKFRFKSHWYIILSRLIYRPRCQKH</sequence>
<dbReference type="AlphaFoldDB" id="A0A9P6EQU7"/>
<protein>
    <submittedName>
        <fullName evidence="1">Uncharacterized protein</fullName>
    </submittedName>
</protein>
<gene>
    <name evidence="1" type="ORF">CPB83DRAFT_537604</name>
</gene>
<evidence type="ECO:0000313" key="1">
    <source>
        <dbReference type="EMBL" id="KAF9533217.1"/>
    </source>
</evidence>
<accession>A0A9P6EQU7</accession>
<dbReference type="EMBL" id="MU157829">
    <property type="protein sequence ID" value="KAF9533217.1"/>
    <property type="molecule type" value="Genomic_DNA"/>
</dbReference>
<organism evidence="1 2">
    <name type="scientific">Crepidotus variabilis</name>
    <dbReference type="NCBI Taxonomy" id="179855"/>
    <lineage>
        <taxon>Eukaryota</taxon>
        <taxon>Fungi</taxon>
        <taxon>Dikarya</taxon>
        <taxon>Basidiomycota</taxon>
        <taxon>Agaricomycotina</taxon>
        <taxon>Agaricomycetes</taxon>
        <taxon>Agaricomycetidae</taxon>
        <taxon>Agaricales</taxon>
        <taxon>Agaricineae</taxon>
        <taxon>Crepidotaceae</taxon>
        <taxon>Crepidotus</taxon>
    </lineage>
</organism>
<dbReference type="Proteomes" id="UP000807306">
    <property type="component" value="Unassembled WGS sequence"/>
</dbReference>
<name>A0A9P6EQU7_9AGAR</name>
<reference evidence="1" key="1">
    <citation type="submission" date="2020-11" db="EMBL/GenBank/DDBJ databases">
        <authorList>
            <consortium name="DOE Joint Genome Institute"/>
            <person name="Ahrendt S."/>
            <person name="Riley R."/>
            <person name="Andreopoulos W."/>
            <person name="Labutti K."/>
            <person name="Pangilinan J."/>
            <person name="Ruiz-Duenas F.J."/>
            <person name="Barrasa J.M."/>
            <person name="Sanchez-Garcia M."/>
            <person name="Camarero S."/>
            <person name="Miyauchi S."/>
            <person name="Serrano A."/>
            <person name="Linde D."/>
            <person name="Babiker R."/>
            <person name="Drula E."/>
            <person name="Ayuso-Fernandez I."/>
            <person name="Pacheco R."/>
            <person name="Padilla G."/>
            <person name="Ferreira P."/>
            <person name="Barriuso J."/>
            <person name="Kellner H."/>
            <person name="Castanera R."/>
            <person name="Alfaro M."/>
            <person name="Ramirez L."/>
            <person name="Pisabarro A.G."/>
            <person name="Kuo A."/>
            <person name="Tritt A."/>
            <person name="Lipzen A."/>
            <person name="He G."/>
            <person name="Yan M."/>
            <person name="Ng V."/>
            <person name="Cullen D."/>
            <person name="Martin F."/>
            <person name="Rosso M.-N."/>
            <person name="Henrissat B."/>
            <person name="Hibbett D."/>
            <person name="Martinez A.T."/>
            <person name="Grigoriev I.V."/>
        </authorList>
    </citation>
    <scope>NUCLEOTIDE SEQUENCE</scope>
    <source>
        <strain evidence="1">CBS 506.95</strain>
    </source>
</reference>
<comment type="caution">
    <text evidence="1">The sequence shown here is derived from an EMBL/GenBank/DDBJ whole genome shotgun (WGS) entry which is preliminary data.</text>
</comment>
<proteinExistence type="predicted"/>
<evidence type="ECO:0000313" key="2">
    <source>
        <dbReference type="Proteomes" id="UP000807306"/>
    </source>
</evidence>